<proteinExistence type="predicted"/>
<evidence type="ECO:0000313" key="2">
    <source>
        <dbReference type="EMBL" id="VVE18082.1"/>
    </source>
</evidence>
<keyword evidence="3" id="KW-1185">Reference proteome</keyword>
<name>A0A5E4W0D1_9BURK</name>
<dbReference type="AlphaFoldDB" id="A0A5E4W0D1"/>
<feature type="domain" description="Lipocalin-like" evidence="1">
    <location>
        <begin position="8"/>
        <end position="141"/>
    </location>
</feature>
<dbReference type="OrthoDB" id="118834at2"/>
<dbReference type="RefSeq" id="WP_150556261.1">
    <property type="nucleotide sequence ID" value="NZ_CABPSC010000011.1"/>
</dbReference>
<evidence type="ECO:0000313" key="3">
    <source>
        <dbReference type="Proteomes" id="UP000367825"/>
    </source>
</evidence>
<reference evidence="2 3" key="1">
    <citation type="submission" date="2019-08" db="EMBL/GenBank/DDBJ databases">
        <authorList>
            <person name="Peeters C."/>
        </authorList>
    </citation>
    <scope>NUCLEOTIDE SEQUENCE [LARGE SCALE GENOMIC DNA]</scope>
    <source>
        <strain evidence="2 3">LMG 31109</strain>
    </source>
</reference>
<dbReference type="InterPro" id="IPR024311">
    <property type="entry name" value="Lipocalin-like"/>
</dbReference>
<accession>A0A5E4W0D1</accession>
<dbReference type="EMBL" id="CABPSC010000011">
    <property type="protein sequence ID" value="VVE18082.1"/>
    <property type="molecule type" value="Genomic_DNA"/>
</dbReference>
<organism evidence="2 3">
    <name type="scientific">Pandoraea nosoerga</name>
    <dbReference type="NCBI Taxonomy" id="2508296"/>
    <lineage>
        <taxon>Bacteria</taxon>
        <taxon>Pseudomonadati</taxon>
        <taxon>Pseudomonadota</taxon>
        <taxon>Betaproteobacteria</taxon>
        <taxon>Burkholderiales</taxon>
        <taxon>Burkholderiaceae</taxon>
        <taxon>Pandoraea</taxon>
    </lineage>
</organism>
<sequence length="147" mass="16473">MTANAALVGRWKIVAWEQIYDDGRHTFPLGQALEGFIQYDGDGRMMCMLFRADRPNFTTGGQWNASQEEKALAYGSMLAYAGTYTVDGDIVSHRVELSAFPNWKGGTQTRKIETLEGDRLVLAARLEEGTSEARTARLVWEMPHRGL</sequence>
<dbReference type="Proteomes" id="UP000367825">
    <property type="component" value="Unassembled WGS sequence"/>
</dbReference>
<gene>
    <name evidence="2" type="ORF">PNO31109_02984</name>
</gene>
<protein>
    <submittedName>
        <fullName evidence="2">Lipocalin-like domain protein</fullName>
    </submittedName>
</protein>
<dbReference type="Pfam" id="PF13924">
    <property type="entry name" value="Lipocalin_5"/>
    <property type="match status" value="1"/>
</dbReference>
<evidence type="ECO:0000259" key="1">
    <source>
        <dbReference type="Pfam" id="PF13924"/>
    </source>
</evidence>